<dbReference type="EMBL" id="CM046396">
    <property type="protein sequence ID" value="KAI8539010.1"/>
    <property type="molecule type" value="Genomic_DNA"/>
</dbReference>
<gene>
    <name evidence="1" type="ORF">RHMOL_Rhmol09G0147600</name>
</gene>
<proteinExistence type="predicted"/>
<reference evidence="1" key="1">
    <citation type="submission" date="2022-02" db="EMBL/GenBank/DDBJ databases">
        <title>Plant Genome Project.</title>
        <authorList>
            <person name="Zhang R.-G."/>
        </authorList>
    </citation>
    <scope>NUCLEOTIDE SEQUENCE</scope>
    <source>
        <strain evidence="1">AT1</strain>
    </source>
</reference>
<evidence type="ECO:0000313" key="1">
    <source>
        <dbReference type="EMBL" id="KAI8539010.1"/>
    </source>
</evidence>
<protein>
    <submittedName>
        <fullName evidence="1">Uncharacterized protein</fullName>
    </submittedName>
</protein>
<comment type="caution">
    <text evidence="1">The sequence shown here is derived from an EMBL/GenBank/DDBJ whole genome shotgun (WGS) entry which is preliminary data.</text>
</comment>
<accession>A0ACC0MDU0</accession>
<evidence type="ECO:0000313" key="2">
    <source>
        <dbReference type="Proteomes" id="UP001062846"/>
    </source>
</evidence>
<sequence length="1266" mass="142109">MKDRPPPSSYGAVYVPPHQRLRSVITSASSSSNTSSSAPAVDSKTVTANSNSSSFSNPRGGSPNPSSYPYLPHQQFQQQQQQKRNSQLDSYPYLFEEGSGRDVEPSYDPGASTCDYIEGWKWKMTTLLRSKEKQELVSRDKKDRLDFEQIAALASKMGLYSHLYVKVVVVSKVPLPNYRFDLDERRPQREVILPLGLQKRVDSYLGDYLSQKSRNMDSFQDNGFSRSNSSCSVATDEGLFEQPEPLPQSKAAMEKVTWRRSMQMRSQQQAWQESPEGRKMLEFRRSLPAYKEKNALLMAISNNQVVIISGETGCGKTTQIPQFILESEIESVRGVLCSIICTQPRRISAMSVSERVAVERGEKLGETVGYKVRLEGMKGRDTHLLFCTTGILLRRLLADRNLKGVTYVIVDEIHERGMNEDFLLIVLKDLLPRRPELRLILMSATLDAELFSSYFGGAPMVHIPGFTYPVHTHFLENVLEMTGYQLTPYNQIDDYGQEKTWKMNKQAPRKRKSQLASAVEDALRAADFKNFGPETRESLSCWNPDSIGFNLIEYLLCNICEKETPGAVLVFMTGWDDISSLKDKLQAHSMLGDTSRVLLLACHGSMASAEQKLIFDEPEDGVRKIVLATNIAETSITINDVVFVIDCGKAKESSYDALNNTPCLLPSWISKVSAQQVQNAIEYLKVIGALDEDENLTVLGRYLTMLPMEPKLGKMLILGAIFNCLDPVLTVVAGLSVRDPFLTPMDKKDEVVSGYESYDLSFIWVEVVIVLNSHFTSLFMHFDSLKLLECTESYAMGEHCFAYRSRVKWYTAGGVLEHSVRTVFISETSVWRMTSSNIRHKNFILGMEASTLSGVLALLFSSVVQKSKDDLLNELTRKGGGGLLLFLGSRPHSFLIYGSSSLQLAEAAKAQFSRDYSDHLALVRAYEGWKDAERDLAGYEYCWKNFLSAQSMKAIDALRREFYSLLRDAGLVDSTTTTCDSWSYDVHLLRAVICYGLYPGICSVVHNEKSFSLKTMEDGQVLLYSNSVNARDSKIPYPWLVFNEKIKVNSVFLRDSTAVSDSVLLLFGGSILRGETDGHLKMLGGYLEFFLKPATAEMYQSLRKELEELIQNKLLNPRMVLSHHELLSAVRLLISEDQCDGRFVFNRQVLQQPSVTAIATRPAVVSRIESGPGGDNSKSQLQTLLTRAGYAAPTYKTKQLNNNQFRATVDFKGMQIMGRPCNNKKQAEKDAAAEALECLMGGTHRGHDYVENMSMMLKKSKKDHNG</sequence>
<dbReference type="Proteomes" id="UP001062846">
    <property type="component" value="Chromosome 9"/>
</dbReference>
<keyword evidence="2" id="KW-1185">Reference proteome</keyword>
<name>A0ACC0MDU0_RHOML</name>
<organism evidence="1 2">
    <name type="scientific">Rhododendron molle</name>
    <name type="common">Chinese azalea</name>
    <name type="synonym">Azalea mollis</name>
    <dbReference type="NCBI Taxonomy" id="49168"/>
    <lineage>
        <taxon>Eukaryota</taxon>
        <taxon>Viridiplantae</taxon>
        <taxon>Streptophyta</taxon>
        <taxon>Embryophyta</taxon>
        <taxon>Tracheophyta</taxon>
        <taxon>Spermatophyta</taxon>
        <taxon>Magnoliopsida</taxon>
        <taxon>eudicotyledons</taxon>
        <taxon>Gunneridae</taxon>
        <taxon>Pentapetalae</taxon>
        <taxon>asterids</taxon>
        <taxon>Ericales</taxon>
        <taxon>Ericaceae</taxon>
        <taxon>Ericoideae</taxon>
        <taxon>Rhodoreae</taxon>
        <taxon>Rhododendron</taxon>
    </lineage>
</organism>